<feature type="binding site" evidence="6">
    <location>
        <position position="222"/>
    </location>
    <ligand>
        <name>FMN</name>
        <dbReference type="ChEBI" id="CHEBI:58210"/>
    </ligand>
</feature>
<evidence type="ECO:0000313" key="8">
    <source>
        <dbReference type="EMBL" id="OAT55500.1"/>
    </source>
</evidence>
<feature type="binding site" evidence="6">
    <location>
        <position position="147"/>
    </location>
    <ligand>
        <name>FMN</name>
        <dbReference type="ChEBI" id="CHEBI:58210"/>
    </ligand>
</feature>
<organism evidence="8 9">
    <name type="scientific">Kluyvera georgiana ATCC 51603</name>
    <dbReference type="NCBI Taxonomy" id="1354264"/>
    <lineage>
        <taxon>Bacteria</taxon>
        <taxon>Pseudomonadati</taxon>
        <taxon>Pseudomonadota</taxon>
        <taxon>Gammaproteobacteria</taxon>
        <taxon>Enterobacterales</taxon>
        <taxon>Enterobacteriaceae</taxon>
        <taxon>Kluyvera</taxon>
    </lineage>
</organism>
<dbReference type="AlphaFoldDB" id="A0A1B7K5R5"/>
<keyword evidence="1 6" id="KW-0285">Flavoprotein</keyword>
<dbReference type="InterPro" id="IPR016215">
    <property type="entry name" value="NTA_MOA"/>
</dbReference>
<name>A0A1B7K5R5_9ENTR</name>
<keyword evidence="4 8" id="KW-0503">Monooxygenase</keyword>
<dbReference type="PANTHER" id="PTHR30011">
    <property type="entry name" value="ALKANESULFONATE MONOOXYGENASE-RELATED"/>
    <property type="match status" value="1"/>
</dbReference>
<evidence type="ECO:0000256" key="2">
    <source>
        <dbReference type="ARBA" id="ARBA00022643"/>
    </source>
</evidence>
<evidence type="ECO:0000256" key="6">
    <source>
        <dbReference type="PIRSR" id="PIRSR000337-1"/>
    </source>
</evidence>
<gene>
    <name evidence="8" type="ORF">M989_00973</name>
</gene>
<feature type="binding site" evidence="6">
    <location>
        <position position="151"/>
    </location>
    <ligand>
        <name>FMN</name>
        <dbReference type="ChEBI" id="CHEBI:58210"/>
    </ligand>
</feature>
<dbReference type="EC" id="1.14.-.-" evidence="8"/>
<protein>
    <submittedName>
        <fullName evidence="8">Nitrilotriacetate monooxygenase component A</fullName>
        <ecNumber evidence="8">1.14.-.-</ecNumber>
        <ecNumber evidence="8">1.14.13.-</ecNumber>
    </submittedName>
</protein>
<feature type="binding site" evidence="6">
    <location>
        <position position="97"/>
    </location>
    <ligand>
        <name>FMN</name>
        <dbReference type="ChEBI" id="CHEBI:58210"/>
    </ligand>
</feature>
<reference evidence="8 9" key="1">
    <citation type="submission" date="2016-04" db="EMBL/GenBank/DDBJ databases">
        <title>ATOL: Assembling a taxonomically balanced genome-scale reconstruction of the evolutionary history of the Enterobacteriaceae.</title>
        <authorList>
            <person name="Plunkett G.III."/>
            <person name="Neeno-Eckwall E.C."/>
            <person name="Glasner J.D."/>
            <person name="Perna N.T."/>
        </authorList>
    </citation>
    <scope>NUCLEOTIDE SEQUENCE [LARGE SCALE GENOMIC DNA]</scope>
    <source>
        <strain evidence="8 9">ATCC 51603</strain>
    </source>
</reference>
<dbReference type="Proteomes" id="UP000078386">
    <property type="component" value="Unassembled WGS sequence"/>
</dbReference>
<comment type="caution">
    <text evidence="8">The sequence shown here is derived from an EMBL/GenBank/DDBJ whole genome shotgun (WGS) entry which is preliminary data.</text>
</comment>
<evidence type="ECO:0000256" key="5">
    <source>
        <dbReference type="ARBA" id="ARBA00033748"/>
    </source>
</evidence>
<keyword evidence="3 8" id="KW-0560">Oxidoreductase</keyword>
<dbReference type="EMBL" id="LXEU01000021">
    <property type="protein sequence ID" value="OAT55500.1"/>
    <property type="molecule type" value="Genomic_DNA"/>
</dbReference>
<dbReference type="GO" id="GO:0004497">
    <property type="term" value="F:monooxygenase activity"/>
    <property type="evidence" value="ECO:0007669"/>
    <property type="project" value="UniProtKB-KW"/>
</dbReference>
<comment type="similarity">
    <text evidence="5">Belongs to the NtaA/SnaA/DszA monooxygenase family.</text>
</comment>
<dbReference type="RefSeq" id="WP_064542873.1">
    <property type="nucleotide sequence ID" value="NZ_LXEU01000021.1"/>
</dbReference>
<accession>A0A1B7K5R5</accession>
<evidence type="ECO:0000256" key="1">
    <source>
        <dbReference type="ARBA" id="ARBA00022630"/>
    </source>
</evidence>
<dbReference type="Gene3D" id="3.20.20.30">
    <property type="entry name" value="Luciferase-like domain"/>
    <property type="match status" value="1"/>
</dbReference>
<dbReference type="SUPFAM" id="SSF51679">
    <property type="entry name" value="Bacterial luciferase-like"/>
    <property type="match status" value="1"/>
</dbReference>
<dbReference type="Pfam" id="PF00296">
    <property type="entry name" value="Bac_luciferase"/>
    <property type="match status" value="1"/>
</dbReference>
<keyword evidence="2 6" id="KW-0288">FMN</keyword>
<keyword evidence="9" id="KW-1185">Reference proteome</keyword>
<feature type="binding site" evidence="6">
    <location>
        <position position="56"/>
    </location>
    <ligand>
        <name>FMN</name>
        <dbReference type="ChEBI" id="CHEBI:58210"/>
    </ligand>
</feature>
<evidence type="ECO:0000259" key="7">
    <source>
        <dbReference type="Pfam" id="PF00296"/>
    </source>
</evidence>
<dbReference type="InterPro" id="IPR051260">
    <property type="entry name" value="Diverse_substr_monoxygenases"/>
</dbReference>
<dbReference type="NCBIfam" id="TIGR03860">
    <property type="entry name" value="FMN_nitrolo"/>
    <property type="match status" value="1"/>
</dbReference>
<dbReference type="PATRIC" id="fig|1354264.4.peg.1018"/>
<dbReference type="InterPro" id="IPR036661">
    <property type="entry name" value="Luciferase-like_sf"/>
</dbReference>
<evidence type="ECO:0000256" key="4">
    <source>
        <dbReference type="ARBA" id="ARBA00023033"/>
    </source>
</evidence>
<proteinExistence type="inferred from homology"/>
<dbReference type="CDD" id="cd01095">
    <property type="entry name" value="Nitrilotriacetate_monoxgenase"/>
    <property type="match status" value="1"/>
</dbReference>
<feature type="domain" description="Luciferase-like" evidence="7">
    <location>
        <begin position="20"/>
        <end position="381"/>
    </location>
</feature>
<dbReference type="PANTHER" id="PTHR30011:SF16">
    <property type="entry name" value="C2H2 FINGER DOMAIN TRANSCRIPTION FACTOR (EUROFUNG)-RELATED"/>
    <property type="match status" value="1"/>
</dbReference>
<sequence length="448" mass="49040">MSRQIKLGAFLPGGGQHIAAWRHPDQPADGATSFEFHKQLAQTAERGLFDAYFLADGLAIPASGVTDGGTAKVAGFEPVTLFSALAPLTNNIGFIATASTTYEEPYNLARKFASLDLISGGRAGWNVVTTATEAAAHNFNLDTQHPHEYRYQRAKEHVEVVKKLWDSFEDDAFLRDKASGQFFDRNKVHDTNHVGKFFKVRGPLNVPRSPQGQPVIVQAGQSESGRALAAATAEVIFTSHQHLETAQTFYRDIKSRARAAGRNPDHVLIMPGVAPFIGRTEEEAKEKYHKLTSLIVEADGIALLNGLAGGGIDLGKFDPDGPLPPLPVTEGMKSRPELIRQIADENNFTIRQLYQWVATARGHFTVVGSAEQVADTLQAWFENEAADGFNVLPPWLPGGLDDFIELVVPILQKRGLFRTQYEGKTLRENLGLPFADNRYSAARNAKVA</sequence>
<dbReference type="PIRSF" id="PIRSF000337">
    <property type="entry name" value="NTA_MOA"/>
    <property type="match status" value="1"/>
</dbReference>
<evidence type="ECO:0000256" key="3">
    <source>
        <dbReference type="ARBA" id="ARBA00023002"/>
    </source>
</evidence>
<evidence type="ECO:0000313" key="9">
    <source>
        <dbReference type="Proteomes" id="UP000078386"/>
    </source>
</evidence>
<dbReference type="EC" id="1.14.13.-" evidence="8"/>
<dbReference type="InterPro" id="IPR011251">
    <property type="entry name" value="Luciferase-like_dom"/>
</dbReference>
<dbReference type="GO" id="GO:0016705">
    <property type="term" value="F:oxidoreductase activity, acting on paired donors, with incorporation or reduction of molecular oxygen"/>
    <property type="evidence" value="ECO:0007669"/>
    <property type="project" value="InterPro"/>
</dbReference>